<dbReference type="EMBL" id="CM026432">
    <property type="protein sequence ID" value="KAG0555880.1"/>
    <property type="molecule type" value="Genomic_DNA"/>
</dbReference>
<reference evidence="2 3" key="1">
    <citation type="submission" date="2020-06" db="EMBL/GenBank/DDBJ databases">
        <title>WGS assembly of Ceratodon purpureus strain R40.</title>
        <authorList>
            <person name="Carey S.B."/>
            <person name="Jenkins J."/>
            <person name="Shu S."/>
            <person name="Lovell J.T."/>
            <person name="Sreedasyam A."/>
            <person name="Maumus F."/>
            <person name="Tiley G.P."/>
            <person name="Fernandez-Pozo N."/>
            <person name="Barry K."/>
            <person name="Chen C."/>
            <person name="Wang M."/>
            <person name="Lipzen A."/>
            <person name="Daum C."/>
            <person name="Saski C.A."/>
            <person name="Payton A.C."/>
            <person name="Mcbreen J.C."/>
            <person name="Conrad R.E."/>
            <person name="Kollar L.M."/>
            <person name="Olsson S."/>
            <person name="Huttunen S."/>
            <person name="Landis J.B."/>
            <person name="Wickett N.J."/>
            <person name="Johnson M.G."/>
            <person name="Rensing S.A."/>
            <person name="Grimwood J."/>
            <person name="Schmutz J."/>
            <person name="Mcdaniel S.F."/>
        </authorList>
    </citation>
    <scope>NUCLEOTIDE SEQUENCE [LARGE SCALE GENOMIC DNA]</scope>
    <source>
        <strain evidence="2 3">R40</strain>
    </source>
</reference>
<accession>A0A8T0G9Y6</accession>
<evidence type="ECO:0008006" key="4">
    <source>
        <dbReference type="Google" id="ProtNLM"/>
    </source>
</evidence>
<protein>
    <recommendedName>
        <fullName evidence="4">DUF3445 domain-containing protein</fullName>
    </recommendedName>
</protein>
<keyword evidence="3" id="KW-1185">Reference proteome</keyword>
<feature type="compositionally biased region" description="Polar residues" evidence="1">
    <location>
        <begin position="1"/>
        <end position="24"/>
    </location>
</feature>
<comment type="caution">
    <text evidence="2">The sequence shown here is derived from an EMBL/GenBank/DDBJ whole genome shotgun (WGS) entry which is preliminary data.</text>
</comment>
<proteinExistence type="predicted"/>
<dbReference type="InterPro" id="IPR021848">
    <property type="entry name" value="HODM_asu-like"/>
</dbReference>
<organism evidence="2 3">
    <name type="scientific">Ceratodon purpureus</name>
    <name type="common">Fire moss</name>
    <name type="synonym">Dicranum purpureum</name>
    <dbReference type="NCBI Taxonomy" id="3225"/>
    <lineage>
        <taxon>Eukaryota</taxon>
        <taxon>Viridiplantae</taxon>
        <taxon>Streptophyta</taxon>
        <taxon>Embryophyta</taxon>
        <taxon>Bryophyta</taxon>
        <taxon>Bryophytina</taxon>
        <taxon>Bryopsida</taxon>
        <taxon>Dicranidae</taxon>
        <taxon>Pseudoditrichales</taxon>
        <taxon>Ditrichaceae</taxon>
        <taxon>Ceratodon</taxon>
    </lineage>
</organism>
<name>A0A8T0G9Y6_CERPU</name>
<dbReference type="Proteomes" id="UP000822688">
    <property type="component" value="Chromosome 11"/>
</dbReference>
<evidence type="ECO:0000256" key="1">
    <source>
        <dbReference type="SAM" id="MobiDB-lite"/>
    </source>
</evidence>
<feature type="region of interest" description="Disordered" evidence="1">
    <location>
        <begin position="1"/>
        <end position="28"/>
    </location>
</feature>
<evidence type="ECO:0000313" key="3">
    <source>
        <dbReference type="Proteomes" id="UP000822688"/>
    </source>
</evidence>
<evidence type="ECO:0000313" key="2">
    <source>
        <dbReference type="EMBL" id="KAG0555880.1"/>
    </source>
</evidence>
<gene>
    <name evidence="2" type="ORF">KC19_11G010200</name>
</gene>
<dbReference type="Pfam" id="PF11927">
    <property type="entry name" value="HODM_asu-like"/>
    <property type="match status" value="1"/>
</dbReference>
<dbReference type="AlphaFoldDB" id="A0A8T0G9Y6"/>
<sequence>METKVSTASPSVNTPYAPAPSSNAPDHVNLGPGTYEYLPLKIPFRMTMGIEPLEMEDWVEIDVFYDEEMTLRREILETRKEVAIVSRPEAADANWEVLEMLAEFLPQRFPSRFRREGSMLFDLTIGDTYDINDKSLDPLEVIARLIQEDVCVMMKVDGKLRLVSGAVLFPQRWHLLEKMGMDMRSIHLPVPLYADVIGSAVDHFMNRLKVDKPVWRANWAIVDDPTLFQPLNEEDIYAALQGNVKNNFDFQNHNGDVGSRLYTRCERETLVRLPRSGAILFTIRTYIRPLTVFESRPELAKQMVRAMQSLPDSIAKYKTMAGFYDVALEYLQRCAAQSTG</sequence>